<name>A0ABW1ZFU7_9DEIO</name>
<dbReference type="RefSeq" id="WP_224603831.1">
    <property type="nucleotide sequence ID" value="NZ_JAIQXV010000001.1"/>
</dbReference>
<dbReference type="EMBL" id="JBHSWB010000001">
    <property type="protein sequence ID" value="MFC6659696.1"/>
    <property type="molecule type" value="Genomic_DNA"/>
</dbReference>
<reference evidence="2" key="1">
    <citation type="journal article" date="2019" name="Int. J. Syst. Evol. Microbiol.">
        <title>The Global Catalogue of Microorganisms (GCM) 10K type strain sequencing project: providing services to taxonomists for standard genome sequencing and annotation.</title>
        <authorList>
            <consortium name="The Broad Institute Genomics Platform"/>
            <consortium name="The Broad Institute Genome Sequencing Center for Infectious Disease"/>
            <person name="Wu L."/>
            <person name="Ma J."/>
        </authorList>
    </citation>
    <scope>NUCLEOTIDE SEQUENCE [LARGE SCALE GENOMIC DNA]</scope>
    <source>
        <strain evidence="2">CCUG 63830</strain>
    </source>
</reference>
<gene>
    <name evidence="1" type="ORF">ACFP90_04465</name>
</gene>
<proteinExistence type="predicted"/>
<evidence type="ECO:0000313" key="2">
    <source>
        <dbReference type="Proteomes" id="UP001596317"/>
    </source>
</evidence>
<comment type="caution">
    <text evidence="1">The sequence shown here is derived from an EMBL/GenBank/DDBJ whole genome shotgun (WGS) entry which is preliminary data.</text>
</comment>
<organism evidence="1 2">
    <name type="scientific">Deinococcus multiflagellatus</name>
    <dbReference type="NCBI Taxonomy" id="1656887"/>
    <lineage>
        <taxon>Bacteria</taxon>
        <taxon>Thermotogati</taxon>
        <taxon>Deinococcota</taxon>
        <taxon>Deinococci</taxon>
        <taxon>Deinococcales</taxon>
        <taxon>Deinococcaceae</taxon>
        <taxon>Deinococcus</taxon>
    </lineage>
</organism>
<accession>A0ABW1ZFU7</accession>
<protein>
    <submittedName>
        <fullName evidence="1">Uncharacterized protein</fullName>
    </submittedName>
</protein>
<keyword evidence="2" id="KW-1185">Reference proteome</keyword>
<dbReference type="Proteomes" id="UP001596317">
    <property type="component" value="Unassembled WGS sequence"/>
</dbReference>
<evidence type="ECO:0000313" key="1">
    <source>
        <dbReference type="EMBL" id="MFC6659696.1"/>
    </source>
</evidence>
<sequence>MTLTVPHWPEGLTDATPLPFNIWRVMTHVDGAREVAEVARLAGMTVPDVQDRLRMAADWVKRATQHHQQVSDEMADAVTACLTPVVGPMAAVMVDEALDDLGDGGTLNGLLSHVARQLSPERVQQFARNLRARGLA</sequence>